<dbReference type="OrthoDB" id="9813518at2"/>
<name>A0A095VP82_9GAMM</name>
<organism evidence="3 4">
    <name type="scientific">Pseudohaliea rubra DSM 19751</name>
    <dbReference type="NCBI Taxonomy" id="1265313"/>
    <lineage>
        <taxon>Bacteria</taxon>
        <taxon>Pseudomonadati</taxon>
        <taxon>Pseudomonadota</taxon>
        <taxon>Gammaproteobacteria</taxon>
        <taxon>Cellvibrionales</taxon>
        <taxon>Halieaceae</taxon>
        <taxon>Pseudohaliea</taxon>
    </lineage>
</organism>
<dbReference type="Proteomes" id="UP000029640">
    <property type="component" value="Unassembled WGS sequence"/>
</dbReference>
<accession>A0A095VP82</accession>
<sequence>MLKVFFLLSGVIALVVVIHYEVLYRFTVIMPRLKVRHRFRIVFGVLAALIAHAIEVWIFGLLYLYMHRSNHWGELVGNFSGTLLDAVYYSFTTYSTLGIGDIEPQGDIRYATGLESLVGLVLITWTASFLYLEMTRYWDRD</sequence>
<proteinExistence type="predicted"/>
<feature type="transmembrane region" description="Helical" evidence="1">
    <location>
        <begin position="6"/>
        <end position="27"/>
    </location>
</feature>
<keyword evidence="4" id="KW-1185">Reference proteome</keyword>
<gene>
    <name evidence="3" type="ORF">HRUBRA_02249</name>
</gene>
<reference evidence="3 4" key="1">
    <citation type="journal article" date="2014" name="Genome Announc.">
        <title>Genome Sequence of Gammaproteobacterial Pseudohaliea rubra Type Strain DSM 19751, Isolated from Coastal Seawater of the Mediterranean Sea.</title>
        <authorList>
            <person name="Spring S."/>
            <person name="Fiebig A."/>
            <person name="Riedel T."/>
            <person name="Goker M."/>
            <person name="Klenk H.P."/>
        </authorList>
    </citation>
    <scope>NUCLEOTIDE SEQUENCE [LARGE SCALE GENOMIC DNA]</scope>
    <source>
        <strain evidence="3 4">DSM 19751</strain>
    </source>
</reference>
<protein>
    <recommendedName>
        <fullName evidence="2">Potassium channel domain-containing protein</fullName>
    </recommendedName>
</protein>
<evidence type="ECO:0000259" key="2">
    <source>
        <dbReference type="Pfam" id="PF07885"/>
    </source>
</evidence>
<feature type="transmembrane region" description="Helical" evidence="1">
    <location>
        <begin position="114"/>
        <end position="132"/>
    </location>
</feature>
<dbReference type="AlphaFoldDB" id="A0A095VP82"/>
<evidence type="ECO:0000256" key="1">
    <source>
        <dbReference type="SAM" id="Phobius"/>
    </source>
</evidence>
<keyword evidence="1" id="KW-1133">Transmembrane helix</keyword>
<dbReference type="PATRIC" id="fig|1265313.6.peg.2220"/>
<dbReference type="InterPro" id="IPR013099">
    <property type="entry name" value="K_chnl_dom"/>
</dbReference>
<dbReference type="eggNOG" id="ENOG5031669">
    <property type="taxonomic scope" value="Bacteria"/>
</dbReference>
<feature type="transmembrane region" description="Helical" evidence="1">
    <location>
        <begin position="39"/>
        <end position="66"/>
    </location>
</feature>
<dbReference type="EMBL" id="AUVB01000065">
    <property type="protein sequence ID" value="KGE03170.1"/>
    <property type="molecule type" value="Genomic_DNA"/>
</dbReference>
<dbReference type="SUPFAM" id="SSF81324">
    <property type="entry name" value="Voltage-gated potassium channels"/>
    <property type="match status" value="1"/>
</dbReference>
<evidence type="ECO:0000313" key="4">
    <source>
        <dbReference type="Proteomes" id="UP000029640"/>
    </source>
</evidence>
<dbReference type="RefSeq" id="WP_035518345.1">
    <property type="nucleotide sequence ID" value="NZ_KN234819.1"/>
</dbReference>
<feature type="domain" description="Potassium channel" evidence="2">
    <location>
        <begin position="53"/>
        <end position="130"/>
    </location>
</feature>
<dbReference type="Gene3D" id="1.10.287.70">
    <property type="match status" value="1"/>
</dbReference>
<evidence type="ECO:0000313" key="3">
    <source>
        <dbReference type="EMBL" id="KGE03170.1"/>
    </source>
</evidence>
<keyword evidence="1" id="KW-0812">Transmembrane</keyword>
<comment type="caution">
    <text evidence="3">The sequence shown here is derived from an EMBL/GenBank/DDBJ whole genome shotgun (WGS) entry which is preliminary data.</text>
</comment>
<dbReference type="Pfam" id="PF07885">
    <property type="entry name" value="Ion_trans_2"/>
    <property type="match status" value="1"/>
</dbReference>
<keyword evidence="1" id="KW-0472">Membrane</keyword>
<dbReference type="STRING" id="1265313.HRUBRA_02249"/>
<dbReference type="HOGENOM" id="CLU_116321_0_1_6"/>